<proteinExistence type="predicted"/>
<dbReference type="Gene3D" id="1.20.5.340">
    <property type="match status" value="1"/>
</dbReference>
<organism evidence="2 3">
    <name type="scientific">Ensete ventricosum</name>
    <name type="common">Abyssinian banana</name>
    <name type="synonym">Musa ensete</name>
    <dbReference type="NCBI Taxonomy" id="4639"/>
    <lineage>
        <taxon>Eukaryota</taxon>
        <taxon>Viridiplantae</taxon>
        <taxon>Streptophyta</taxon>
        <taxon>Embryophyta</taxon>
        <taxon>Tracheophyta</taxon>
        <taxon>Spermatophyta</taxon>
        <taxon>Magnoliopsida</taxon>
        <taxon>Liliopsida</taxon>
        <taxon>Zingiberales</taxon>
        <taxon>Musaceae</taxon>
        <taxon>Ensete</taxon>
    </lineage>
</organism>
<dbReference type="AlphaFoldDB" id="A0A426YYX8"/>
<keyword evidence="1" id="KW-0175">Coiled coil</keyword>
<evidence type="ECO:0000313" key="2">
    <source>
        <dbReference type="EMBL" id="RRT56940.1"/>
    </source>
</evidence>
<dbReference type="EMBL" id="AMZH03009400">
    <property type="protein sequence ID" value="RRT56940.1"/>
    <property type="molecule type" value="Genomic_DNA"/>
</dbReference>
<dbReference type="Proteomes" id="UP000287651">
    <property type="component" value="Unassembled WGS sequence"/>
</dbReference>
<evidence type="ECO:0000313" key="3">
    <source>
        <dbReference type="Proteomes" id="UP000287651"/>
    </source>
</evidence>
<protein>
    <submittedName>
        <fullName evidence="2">Uncharacterized protein</fullName>
    </submittedName>
</protein>
<accession>A0A426YYX8</accession>
<evidence type="ECO:0000256" key="1">
    <source>
        <dbReference type="SAM" id="Coils"/>
    </source>
</evidence>
<reference evidence="2 3" key="1">
    <citation type="journal article" date="2014" name="Agronomy (Basel)">
        <title>A Draft Genome Sequence for Ensete ventricosum, the Drought-Tolerant Tree Against Hunger.</title>
        <authorList>
            <person name="Harrison J."/>
            <person name="Moore K.A."/>
            <person name="Paszkiewicz K."/>
            <person name="Jones T."/>
            <person name="Grant M."/>
            <person name="Ambacheew D."/>
            <person name="Muzemil S."/>
            <person name="Studholme D.J."/>
        </authorList>
    </citation>
    <scope>NUCLEOTIDE SEQUENCE [LARGE SCALE GENOMIC DNA]</scope>
</reference>
<sequence length="269" mass="30109">MWLKIIKGEDPLVPRWSAISQSSQVWTEGPLSEEYLRGALHPALAKHVYECAGYKCPASQSRRLVQNQHERILVLWVVNKELKLGANQELIATIELHVKGLEEDVNMLRVELESLKNQLRELEQEVRVLCSSLDGARNDRARLEGDVMSLTEVATLLEAELKAEGSKVVVAYKASRGFESGLKKMGRVSYEFGYRVALERFRRKHPEIAIEFPSPNKGSGSGGYGAPPRLVASREGHLSQTRGRCEASTKLGGVLVVQVFFPHSVVRYM</sequence>
<feature type="coiled-coil region" evidence="1">
    <location>
        <begin position="98"/>
        <end position="139"/>
    </location>
</feature>
<comment type="caution">
    <text evidence="2">The sequence shown here is derived from an EMBL/GenBank/DDBJ whole genome shotgun (WGS) entry which is preliminary data.</text>
</comment>
<name>A0A426YYX8_ENSVE</name>
<gene>
    <name evidence="2" type="ORF">B296_00008247</name>
</gene>